<dbReference type="RefSeq" id="WP_257632898.1">
    <property type="nucleotide sequence ID" value="NZ_JANIIC010000029.1"/>
</dbReference>
<dbReference type="EMBL" id="JANIIC010000029">
    <property type="protein sequence ID" value="MCQ8832046.1"/>
    <property type="molecule type" value="Genomic_DNA"/>
</dbReference>
<protein>
    <submittedName>
        <fullName evidence="5">AMP-binding protein</fullName>
    </submittedName>
</protein>
<name>A0A9X2RV26_STRMQ</name>
<evidence type="ECO:0000259" key="3">
    <source>
        <dbReference type="Pfam" id="PF00501"/>
    </source>
</evidence>
<sequence length="560" mass="59830">MTRHGLVTHPAALVERYRRAGAWSDSTLIQQWQKIADAFPRKESVVAPDGRLTYAELSVAGDRIAAGLLDLGLVPGERVLFQTTNSIGAVLAWFGVLKAGLVPVCTLAAHRHHEIEAIGHRAAAAAHLVEVSPKFDMQSFAAEMAERVPSLRVQLTVAAEPGTAGVRIEDLAGEGDPAAARERVEAVQASLDPDDVAVLQLSGGTTGTPKLIPRLHHEYWCNAREYARTLGWDAGARVAHVLPIVHNAGIVCTLHGAHSVGATALLLPPVADVILPAMAGERITDIIAATPMAAFAAPMVQSATHLRRVIISGSKPPEGMFEVFEGAEIWVGQLYGMAEGFFSVTPLSAPRAARRYSVGVPLSPLDEVVVLAPGTETEVPDGEIGELCVRGPYTIRGYFDARSTEEAEETVAHNARAFTSQGFYRTGDLGMTRIEDGYRCYSIEGRIKDVINRGGEKISVDELEALLAGHPAIAAVAVVAMPDARLGEKACAYIVPQPGSPVDLADIQHYFAHRGVAKFKWPERVEKVDALPRTAVGKIDKNAMRADIATRLATPAATTP</sequence>
<dbReference type="PROSITE" id="PS00455">
    <property type="entry name" value="AMP_BINDING"/>
    <property type="match status" value="1"/>
</dbReference>
<dbReference type="Pfam" id="PF13193">
    <property type="entry name" value="AMP-binding_C"/>
    <property type="match status" value="1"/>
</dbReference>
<dbReference type="SUPFAM" id="SSF56801">
    <property type="entry name" value="Acetyl-CoA synthetase-like"/>
    <property type="match status" value="1"/>
</dbReference>
<dbReference type="InterPro" id="IPR000873">
    <property type="entry name" value="AMP-dep_synth/lig_dom"/>
</dbReference>
<evidence type="ECO:0000313" key="6">
    <source>
        <dbReference type="Proteomes" id="UP001142400"/>
    </source>
</evidence>
<dbReference type="Pfam" id="PF00501">
    <property type="entry name" value="AMP-binding"/>
    <property type="match status" value="1"/>
</dbReference>
<comment type="caution">
    <text evidence="5">The sequence shown here is derived from an EMBL/GenBank/DDBJ whole genome shotgun (WGS) entry which is preliminary data.</text>
</comment>
<dbReference type="Proteomes" id="UP001142400">
    <property type="component" value="Unassembled WGS sequence"/>
</dbReference>
<dbReference type="GO" id="GO:0006631">
    <property type="term" value="P:fatty acid metabolic process"/>
    <property type="evidence" value="ECO:0007669"/>
    <property type="project" value="TreeGrafter"/>
</dbReference>
<dbReference type="InterPro" id="IPR045851">
    <property type="entry name" value="AMP-bd_C_sf"/>
</dbReference>
<keyword evidence="6" id="KW-1185">Reference proteome</keyword>
<comment type="similarity">
    <text evidence="1">Belongs to the ATP-dependent AMP-binding enzyme family.</text>
</comment>
<dbReference type="InterPro" id="IPR025110">
    <property type="entry name" value="AMP-bd_C"/>
</dbReference>
<dbReference type="InterPro" id="IPR042099">
    <property type="entry name" value="ANL_N_sf"/>
</dbReference>
<dbReference type="InterPro" id="IPR020845">
    <property type="entry name" value="AMP-binding_CS"/>
</dbReference>
<dbReference type="Gene3D" id="3.30.300.30">
    <property type="match status" value="1"/>
</dbReference>
<feature type="domain" description="AMP-binding enzyme C-terminal" evidence="4">
    <location>
        <begin position="462"/>
        <end position="538"/>
    </location>
</feature>
<dbReference type="PANTHER" id="PTHR43201:SF5">
    <property type="entry name" value="MEDIUM-CHAIN ACYL-COA LIGASE ACSF2, MITOCHONDRIAL"/>
    <property type="match status" value="1"/>
</dbReference>
<dbReference type="AlphaFoldDB" id="A0A9X2RV26"/>
<evidence type="ECO:0000256" key="1">
    <source>
        <dbReference type="ARBA" id="ARBA00006432"/>
    </source>
</evidence>
<dbReference type="Gene3D" id="3.40.50.12780">
    <property type="entry name" value="N-terminal domain of ligase-like"/>
    <property type="match status" value="1"/>
</dbReference>
<keyword evidence="2" id="KW-0436">Ligase</keyword>
<dbReference type="PANTHER" id="PTHR43201">
    <property type="entry name" value="ACYL-COA SYNTHETASE"/>
    <property type="match status" value="1"/>
</dbReference>
<feature type="domain" description="AMP-dependent synthetase/ligase" evidence="3">
    <location>
        <begin position="34"/>
        <end position="399"/>
    </location>
</feature>
<organism evidence="5 6">
    <name type="scientific">Streptomyces malaysiensis subsp. samsunensis</name>
    <dbReference type="NCBI Taxonomy" id="459658"/>
    <lineage>
        <taxon>Bacteria</taxon>
        <taxon>Bacillati</taxon>
        <taxon>Actinomycetota</taxon>
        <taxon>Actinomycetes</taxon>
        <taxon>Kitasatosporales</taxon>
        <taxon>Streptomycetaceae</taxon>
        <taxon>Streptomyces</taxon>
        <taxon>Streptomyces violaceusniger group</taxon>
    </lineage>
</organism>
<accession>A0A9X2RV26</accession>
<evidence type="ECO:0000259" key="4">
    <source>
        <dbReference type="Pfam" id="PF13193"/>
    </source>
</evidence>
<dbReference type="GO" id="GO:0031956">
    <property type="term" value="F:medium-chain fatty acid-CoA ligase activity"/>
    <property type="evidence" value="ECO:0007669"/>
    <property type="project" value="TreeGrafter"/>
</dbReference>
<gene>
    <name evidence="5" type="ORF">NQU54_23950</name>
</gene>
<reference evidence="5" key="1">
    <citation type="submission" date="2022-06" db="EMBL/GenBank/DDBJ databases">
        <title>WGS of actinobacteria.</title>
        <authorList>
            <person name="Thawai C."/>
        </authorList>
    </citation>
    <scope>NUCLEOTIDE SEQUENCE</scope>
    <source>
        <strain evidence="5">DSM 42010</strain>
    </source>
</reference>
<evidence type="ECO:0000256" key="2">
    <source>
        <dbReference type="ARBA" id="ARBA00022598"/>
    </source>
</evidence>
<proteinExistence type="inferred from homology"/>
<evidence type="ECO:0000313" key="5">
    <source>
        <dbReference type="EMBL" id="MCQ8832046.1"/>
    </source>
</evidence>